<dbReference type="HOGENOM" id="CLU_1020766_0_0_1"/>
<evidence type="ECO:0000313" key="1">
    <source>
        <dbReference type="EnsemblPlants" id="OMERI09G13050.5"/>
    </source>
</evidence>
<dbReference type="Gramene" id="OMERI09G13050.5">
    <property type="protein sequence ID" value="OMERI09G13050.5"/>
    <property type="gene ID" value="OMERI09G13050"/>
</dbReference>
<dbReference type="AlphaFoldDB" id="A0A0E0EU77"/>
<organism evidence="1">
    <name type="scientific">Oryza meridionalis</name>
    <dbReference type="NCBI Taxonomy" id="40149"/>
    <lineage>
        <taxon>Eukaryota</taxon>
        <taxon>Viridiplantae</taxon>
        <taxon>Streptophyta</taxon>
        <taxon>Embryophyta</taxon>
        <taxon>Tracheophyta</taxon>
        <taxon>Spermatophyta</taxon>
        <taxon>Magnoliopsida</taxon>
        <taxon>Liliopsida</taxon>
        <taxon>Poales</taxon>
        <taxon>Poaceae</taxon>
        <taxon>BOP clade</taxon>
        <taxon>Oryzoideae</taxon>
        <taxon>Oryzeae</taxon>
        <taxon>Oryzinae</taxon>
        <taxon>Oryza</taxon>
    </lineage>
</organism>
<reference evidence="1" key="1">
    <citation type="submission" date="2015-04" db="UniProtKB">
        <authorList>
            <consortium name="EnsemblPlants"/>
        </authorList>
    </citation>
    <scope>IDENTIFICATION</scope>
</reference>
<protein>
    <submittedName>
        <fullName evidence="1">Uncharacterized protein</fullName>
    </submittedName>
</protein>
<keyword evidence="2" id="KW-1185">Reference proteome</keyword>
<evidence type="ECO:0000313" key="2">
    <source>
        <dbReference type="Proteomes" id="UP000008021"/>
    </source>
</evidence>
<sequence length="273" mass="29708">MLAKNPELIDGELIPSCFTPVKLDDVKLLNSGSGMWKYTRPGAAAFCFGSSFIEKGCSSCPQGDASHPRVTAYLLGHGFRSQQPKEDDEVGVLGAEEAVEEGGGVEVGAAGGLGGEHVEAPRPPPVRVVHVRHLHHLERPAPAPESQPPAADTLLLPPCSGGRLRCRRRGDEQKQVEEEAPVGEAHVGAVAEWTEEFGNGRWGGCGFVYMRRDFGRLRFPDAMQSAHCFRWVLTLEKSMDRSIISSPLKQWDNCRLTNDVLNEGASESVLLWA</sequence>
<dbReference type="EnsemblPlants" id="OMERI09G13050.5">
    <property type="protein sequence ID" value="OMERI09G13050.5"/>
    <property type="gene ID" value="OMERI09G13050"/>
</dbReference>
<reference evidence="1" key="2">
    <citation type="submission" date="2018-05" db="EMBL/GenBank/DDBJ databases">
        <title>OmerRS3 (Oryza meridionalis Reference Sequence Version 3).</title>
        <authorList>
            <person name="Zhang J."/>
            <person name="Kudrna D."/>
            <person name="Lee S."/>
            <person name="Talag J."/>
            <person name="Welchert J."/>
            <person name="Wing R.A."/>
        </authorList>
    </citation>
    <scope>NUCLEOTIDE SEQUENCE [LARGE SCALE GENOMIC DNA]</scope>
    <source>
        <strain evidence="1">cv. OR44</strain>
    </source>
</reference>
<name>A0A0E0EU77_9ORYZ</name>
<proteinExistence type="predicted"/>
<dbReference type="Proteomes" id="UP000008021">
    <property type="component" value="Chromosome 9"/>
</dbReference>
<accession>A0A0E0EU77</accession>